<dbReference type="Proteomes" id="UP001183615">
    <property type="component" value="Unassembled WGS sequence"/>
</dbReference>
<comment type="caution">
    <text evidence="2">The sequence shown here is derived from an EMBL/GenBank/DDBJ whole genome shotgun (WGS) entry which is preliminary data.</text>
</comment>
<keyword evidence="3" id="KW-1185">Reference proteome</keyword>
<evidence type="ECO:0000259" key="1">
    <source>
        <dbReference type="Pfam" id="PF10592"/>
    </source>
</evidence>
<accession>A0ABU2S9D3</accession>
<dbReference type="EMBL" id="JAVREV010000012">
    <property type="protein sequence ID" value="MDT0445039.1"/>
    <property type="molecule type" value="Genomic_DNA"/>
</dbReference>
<proteinExistence type="predicted"/>
<feature type="domain" description="Abortive phage infection protein C-terminal" evidence="1">
    <location>
        <begin position="244"/>
        <end position="470"/>
    </location>
</feature>
<reference evidence="3" key="1">
    <citation type="submission" date="2023-07" db="EMBL/GenBank/DDBJ databases">
        <title>30 novel species of actinomycetes from the DSMZ collection.</title>
        <authorList>
            <person name="Nouioui I."/>
        </authorList>
    </citation>
    <scope>NUCLEOTIDE SEQUENCE [LARGE SCALE GENOMIC DNA]</scope>
    <source>
        <strain evidence="3">DSM 41886</strain>
    </source>
</reference>
<dbReference type="InterPro" id="IPR018891">
    <property type="entry name" value="AIPR_C"/>
</dbReference>
<gene>
    <name evidence="2" type="ORF">RM779_20880</name>
</gene>
<evidence type="ECO:0000313" key="2">
    <source>
        <dbReference type="EMBL" id="MDT0445039.1"/>
    </source>
</evidence>
<dbReference type="Pfam" id="PF10592">
    <property type="entry name" value="AIPR"/>
    <property type="match status" value="1"/>
</dbReference>
<name>A0ABU2S9D3_9ACTN</name>
<dbReference type="RefSeq" id="WP_311619275.1">
    <property type="nucleotide sequence ID" value="NZ_JAVREV010000012.1"/>
</dbReference>
<protein>
    <submittedName>
        <fullName evidence="2">AIPR family protein</fullName>
    </submittedName>
</protein>
<sequence>MSKLHIEYVRNAIDERYTDLLDMSDLPRSTSAQGRQQAFLSRGIAALAVQHEHQIGPRAAAACVFDGADDRGLDAISVEFSAPQPRICLVQAKWSDAGKGPFDEEAVHKLFRGLDLLFDRAYSKFNSRFQSLVPTLQQAFDLSLPKVTIVLALMRTAPLNSNVRELLEEKIAEQNQVDEIVDYKVLDLRDFHRAILGDAAAPKIDATVRLDGFVQESTPYKALYGTMTVPDLADLYGEHRRGLFARNIRDSLDLTDVNVKIQNTLLEQPEHFWYFSNGITMLCETIKPVGRVVPGRGGDFKLTGISVVNGAQTVSALHRAFVKDPDTAEIGRVMVRLISLENCPEGFGDQVTTTTNTQNPIEERDFKSLDQGQIQLRDDFPLLLHRSYVIKRGERPPDERHGCSMAEAAEALAAVHPNAQLAAVAKRDQNLAGLWEDSVYDQVFGKTPNVYRVWRSVELLRAVREELKALRDGLLWRADATASHGDLLVTHIVFRRLNTTAIESPDFDWSGELAKVPQLVQDTFAWVLRAIDDEYGTSSHIIAAVRNAERMQRVVRAAMRGLDSGSTAPVLQDDYQVAGTEQRGRQVNAVVTLIAAGRIPEGTELEFRPFSRPERREMTDWLAATPDRARAIWSNVNGNRNPLRWAVDGKWYSPSGLTRKMRAEASGVVTSAQGTVRWFVPDQGSLEELAYEVRQNEGTDTETGPTEQ</sequence>
<evidence type="ECO:0000313" key="3">
    <source>
        <dbReference type="Proteomes" id="UP001183615"/>
    </source>
</evidence>
<organism evidence="2 3">
    <name type="scientific">Streptomyces johnsoniae</name>
    <dbReference type="NCBI Taxonomy" id="3075532"/>
    <lineage>
        <taxon>Bacteria</taxon>
        <taxon>Bacillati</taxon>
        <taxon>Actinomycetota</taxon>
        <taxon>Actinomycetes</taxon>
        <taxon>Kitasatosporales</taxon>
        <taxon>Streptomycetaceae</taxon>
        <taxon>Streptomyces</taxon>
    </lineage>
</organism>